<protein>
    <submittedName>
        <fullName evidence="1">Tetratricopeptide (TPR) repeat protein</fullName>
    </submittedName>
</protein>
<keyword evidence="2" id="KW-1185">Reference proteome</keyword>
<dbReference type="EMBL" id="JARXVH010000001">
    <property type="protein sequence ID" value="MDH6212782.1"/>
    <property type="molecule type" value="Genomic_DNA"/>
</dbReference>
<name>A0ABT6L8Y4_9ACTN</name>
<dbReference type="RefSeq" id="WP_280873845.1">
    <property type="nucleotide sequence ID" value="NZ_JARXVH010000001.1"/>
</dbReference>
<dbReference type="SUPFAM" id="SSF48452">
    <property type="entry name" value="TPR-like"/>
    <property type="match status" value="2"/>
</dbReference>
<dbReference type="InterPro" id="IPR019734">
    <property type="entry name" value="TPR_rpt"/>
</dbReference>
<gene>
    <name evidence="1" type="ORF">M2283_000061</name>
</gene>
<accession>A0ABT6L8Y4</accession>
<dbReference type="SMART" id="SM00028">
    <property type="entry name" value="TPR"/>
    <property type="match status" value="5"/>
</dbReference>
<dbReference type="Pfam" id="PF13181">
    <property type="entry name" value="TPR_8"/>
    <property type="match status" value="1"/>
</dbReference>
<evidence type="ECO:0000313" key="2">
    <source>
        <dbReference type="Proteomes" id="UP001160499"/>
    </source>
</evidence>
<proteinExistence type="predicted"/>
<dbReference type="InterPro" id="IPR011990">
    <property type="entry name" value="TPR-like_helical_dom_sf"/>
</dbReference>
<dbReference type="Gene3D" id="1.25.40.10">
    <property type="entry name" value="Tetratricopeptide repeat domain"/>
    <property type="match status" value="2"/>
</dbReference>
<evidence type="ECO:0000313" key="1">
    <source>
        <dbReference type="EMBL" id="MDH6212782.1"/>
    </source>
</evidence>
<organism evidence="1 2">
    <name type="scientific">Streptomyces pseudovenezuelae</name>
    <dbReference type="NCBI Taxonomy" id="67350"/>
    <lineage>
        <taxon>Bacteria</taxon>
        <taxon>Bacillati</taxon>
        <taxon>Actinomycetota</taxon>
        <taxon>Actinomycetes</taxon>
        <taxon>Kitasatosporales</taxon>
        <taxon>Streptomycetaceae</taxon>
        <taxon>Streptomyces</taxon>
        <taxon>Streptomyces aurantiacus group</taxon>
    </lineage>
</organism>
<sequence length="578" mass="62227">MGVLRMVLPLPRAVARVAPGAGRPLLGATLLRCLTPNWVLLRPPPTARRVAWAAEAVTLYRSIGAENRPDELARALLLHGQALLLAERHEEAVAEVDASLAVPGARPSPAQTASALRTRAQALLDGGRAEEALAPAHECVERYRRAPLPARRDRALGGLSAAQLTLALVLGQLGRTAESVAVYEECAELLRAMSVRQLGRATLTRPRVFVELVDGLGALGRHEEALALGAEAEEALQGPVAWVGPELVQYLRVRLRTALARSRLATGRTAEARATAEEAVTQARKAVERHPLRGPLWLVDALGCLASVLREVKAREDELGVRRELVDAYARLAADRSTDYEPYLVDALAALAAVHEALGEHPETVAATERGVAVLRRLVDLDPARFEPHLARWLADLSIGQQDAGETEPAVATAREALTLTRRLAESDWATYAPLTARQLRVLGAALRRVGDHAGAVASHGEAEALLRDVVEHAGGDVDRHVSDLARTRLLLGRALRRAATADGTAEAVPALRSLLALTHRTDATGVHATCVTAFAEARGEYQDDVVREWERTTGQPYPTFVYRPMTDLGRGSKPAAR</sequence>
<reference evidence="1 2" key="1">
    <citation type="submission" date="2023-04" db="EMBL/GenBank/DDBJ databases">
        <title>Forest soil microbial communities from Buena Vista Peninsula, Colon Province, Panama.</title>
        <authorList>
            <person name="Bouskill N."/>
        </authorList>
    </citation>
    <scope>NUCLEOTIDE SEQUENCE [LARGE SCALE GENOMIC DNA]</scope>
    <source>
        <strain evidence="1 2">GGS1</strain>
    </source>
</reference>
<dbReference type="Proteomes" id="UP001160499">
    <property type="component" value="Unassembled WGS sequence"/>
</dbReference>
<comment type="caution">
    <text evidence="1">The sequence shown here is derived from an EMBL/GenBank/DDBJ whole genome shotgun (WGS) entry which is preliminary data.</text>
</comment>